<feature type="compositionally biased region" description="Polar residues" evidence="1">
    <location>
        <begin position="91"/>
        <end position="101"/>
    </location>
</feature>
<dbReference type="Proteomes" id="UP000077266">
    <property type="component" value="Unassembled WGS sequence"/>
</dbReference>
<sequence>MSYLSFLMQEWFVLRQAGAKLPVLELTAYCHRVTEPRQTAKCAIVSSMLAQVFVVSITYYSFIPEGVVQPASYCTNGQEPRHGAIQHHRLVTSNGPRHSHR</sequence>
<protein>
    <submittedName>
        <fullName evidence="2">Uncharacterized protein</fullName>
    </submittedName>
</protein>
<feature type="region of interest" description="Disordered" evidence="1">
    <location>
        <begin position="79"/>
        <end position="101"/>
    </location>
</feature>
<evidence type="ECO:0000313" key="2">
    <source>
        <dbReference type="EMBL" id="KZW03176.1"/>
    </source>
</evidence>
<dbReference type="EMBL" id="KV425884">
    <property type="protein sequence ID" value="KZW03176.1"/>
    <property type="molecule type" value="Genomic_DNA"/>
</dbReference>
<proteinExistence type="predicted"/>
<dbReference type="AlphaFoldDB" id="A0A165Q6W1"/>
<organism evidence="2 3">
    <name type="scientific">Exidia glandulosa HHB12029</name>
    <dbReference type="NCBI Taxonomy" id="1314781"/>
    <lineage>
        <taxon>Eukaryota</taxon>
        <taxon>Fungi</taxon>
        <taxon>Dikarya</taxon>
        <taxon>Basidiomycota</taxon>
        <taxon>Agaricomycotina</taxon>
        <taxon>Agaricomycetes</taxon>
        <taxon>Auriculariales</taxon>
        <taxon>Exidiaceae</taxon>
        <taxon>Exidia</taxon>
    </lineage>
</organism>
<name>A0A165Q6W1_EXIGL</name>
<keyword evidence="3" id="KW-1185">Reference proteome</keyword>
<reference evidence="2 3" key="1">
    <citation type="journal article" date="2016" name="Mol. Biol. Evol.">
        <title>Comparative Genomics of Early-Diverging Mushroom-Forming Fungi Provides Insights into the Origins of Lignocellulose Decay Capabilities.</title>
        <authorList>
            <person name="Nagy L.G."/>
            <person name="Riley R."/>
            <person name="Tritt A."/>
            <person name="Adam C."/>
            <person name="Daum C."/>
            <person name="Floudas D."/>
            <person name="Sun H."/>
            <person name="Yadav J.S."/>
            <person name="Pangilinan J."/>
            <person name="Larsson K.H."/>
            <person name="Matsuura K."/>
            <person name="Barry K."/>
            <person name="Labutti K."/>
            <person name="Kuo R."/>
            <person name="Ohm R.A."/>
            <person name="Bhattacharya S.S."/>
            <person name="Shirouzu T."/>
            <person name="Yoshinaga Y."/>
            <person name="Martin F.M."/>
            <person name="Grigoriev I.V."/>
            <person name="Hibbett D.S."/>
        </authorList>
    </citation>
    <scope>NUCLEOTIDE SEQUENCE [LARGE SCALE GENOMIC DNA]</scope>
    <source>
        <strain evidence="2 3">HHB12029</strain>
    </source>
</reference>
<dbReference type="InParanoid" id="A0A165Q6W1"/>
<accession>A0A165Q6W1</accession>
<evidence type="ECO:0000313" key="3">
    <source>
        <dbReference type="Proteomes" id="UP000077266"/>
    </source>
</evidence>
<gene>
    <name evidence="2" type="ORF">EXIGLDRAFT_241289</name>
</gene>
<evidence type="ECO:0000256" key="1">
    <source>
        <dbReference type="SAM" id="MobiDB-lite"/>
    </source>
</evidence>